<dbReference type="AlphaFoldDB" id="A0A914HMT4"/>
<dbReference type="Proteomes" id="UP000887572">
    <property type="component" value="Unplaced"/>
</dbReference>
<proteinExistence type="predicted"/>
<organism evidence="2 3">
    <name type="scientific">Globodera rostochiensis</name>
    <name type="common">Golden nematode worm</name>
    <name type="synonym">Heterodera rostochiensis</name>
    <dbReference type="NCBI Taxonomy" id="31243"/>
    <lineage>
        <taxon>Eukaryota</taxon>
        <taxon>Metazoa</taxon>
        <taxon>Ecdysozoa</taxon>
        <taxon>Nematoda</taxon>
        <taxon>Chromadorea</taxon>
        <taxon>Rhabditida</taxon>
        <taxon>Tylenchina</taxon>
        <taxon>Tylenchomorpha</taxon>
        <taxon>Tylenchoidea</taxon>
        <taxon>Heteroderidae</taxon>
        <taxon>Heteroderinae</taxon>
        <taxon>Globodera</taxon>
    </lineage>
</organism>
<feature type="signal peptide" evidence="1">
    <location>
        <begin position="1"/>
        <end position="23"/>
    </location>
</feature>
<keyword evidence="2" id="KW-1185">Reference proteome</keyword>
<evidence type="ECO:0000313" key="3">
    <source>
        <dbReference type="WBParaSite" id="Gr19_v10_g2608.t1"/>
    </source>
</evidence>
<sequence length="95" mass="9857">MSPLRFLAVLLLITLGALVGMNGAEIGSVSGAADGGAASPLLRGVGEEVITTIIIMNTDTDTDGNESWEKKAEASNYLPPSPVHACIFTHVSFID</sequence>
<protein>
    <submittedName>
        <fullName evidence="3">Uncharacterized protein</fullName>
    </submittedName>
</protein>
<name>A0A914HMT4_GLORO</name>
<evidence type="ECO:0000256" key="1">
    <source>
        <dbReference type="SAM" id="SignalP"/>
    </source>
</evidence>
<keyword evidence="1" id="KW-0732">Signal</keyword>
<evidence type="ECO:0000313" key="2">
    <source>
        <dbReference type="Proteomes" id="UP000887572"/>
    </source>
</evidence>
<reference evidence="3" key="1">
    <citation type="submission" date="2022-11" db="UniProtKB">
        <authorList>
            <consortium name="WormBaseParasite"/>
        </authorList>
    </citation>
    <scope>IDENTIFICATION</scope>
</reference>
<dbReference type="WBParaSite" id="Gr19_v10_g2608.t1">
    <property type="protein sequence ID" value="Gr19_v10_g2608.t1"/>
    <property type="gene ID" value="Gr19_v10_g2608"/>
</dbReference>
<accession>A0A914HMT4</accession>
<feature type="chain" id="PRO_5037388323" evidence="1">
    <location>
        <begin position="24"/>
        <end position="95"/>
    </location>
</feature>